<accession>A0A858ZV69</accession>
<organism evidence="1 2">
    <name type="scientific">Alicycliphilus denitrificans</name>
    <dbReference type="NCBI Taxonomy" id="179636"/>
    <lineage>
        <taxon>Bacteria</taxon>
        <taxon>Pseudomonadati</taxon>
        <taxon>Pseudomonadota</taxon>
        <taxon>Betaproteobacteria</taxon>
        <taxon>Burkholderiales</taxon>
        <taxon>Comamonadaceae</taxon>
        <taxon>Alicycliphilus</taxon>
    </lineage>
</organism>
<dbReference type="EMBL" id="CP051298">
    <property type="protein sequence ID" value="QKD44169.1"/>
    <property type="molecule type" value="Genomic_DNA"/>
</dbReference>
<gene>
    <name evidence="1" type="ORF">HF896_11290</name>
</gene>
<dbReference type="RefSeq" id="WP_168727874.1">
    <property type="nucleotide sequence ID" value="NZ_CP051298.1"/>
</dbReference>
<dbReference type="SUPFAM" id="SSF52540">
    <property type="entry name" value="P-loop containing nucleoside triphosphate hydrolases"/>
    <property type="match status" value="1"/>
</dbReference>
<dbReference type="Gene3D" id="3.40.50.300">
    <property type="entry name" value="P-loop containing nucleotide triphosphate hydrolases"/>
    <property type="match status" value="1"/>
</dbReference>
<dbReference type="AlphaFoldDB" id="A0A858ZV69"/>
<name>A0A858ZV69_9BURK</name>
<protein>
    <submittedName>
        <fullName evidence="1">AAA family ATPase</fullName>
    </submittedName>
</protein>
<dbReference type="InterPro" id="IPR027417">
    <property type="entry name" value="P-loop_NTPase"/>
</dbReference>
<proteinExistence type="predicted"/>
<evidence type="ECO:0000313" key="2">
    <source>
        <dbReference type="Proteomes" id="UP000500755"/>
    </source>
</evidence>
<reference evidence="1 2" key="1">
    <citation type="submission" date="2020-05" db="EMBL/GenBank/DDBJ databases">
        <title>Complete genome sequence of Alicycliphilus denitrificans DP3.</title>
        <authorList>
            <person name="Chen X."/>
        </authorList>
    </citation>
    <scope>NUCLEOTIDE SEQUENCE [LARGE SCALE GENOMIC DNA]</scope>
    <source>
        <strain evidence="1 2">DP3</strain>
    </source>
</reference>
<dbReference type="InterPro" id="IPR008868">
    <property type="entry name" value="TniB"/>
</dbReference>
<dbReference type="Proteomes" id="UP000500755">
    <property type="component" value="Chromosome"/>
</dbReference>
<evidence type="ECO:0000313" key="1">
    <source>
        <dbReference type="EMBL" id="QKD44169.1"/>
    </source>
</evidence>
<sequence>MTTKPEYLLTFQRDLLDSVLMSYEELLRGRNSQGLILMGSSGVGKTHGLDVLASNFLDWVQREPWAATAGIQPITPVLRYAADAKADANSMLTHLLARLGKVVLKEKRPGLGKLEADFLQAMHARRVRLLILEEFHNAILKGTPQLRGQAARLLKNIWNMAPEDSSLGWSKPAPGRDDWRVIIVVSGTEELLPVFDKDAELSSRFSTIVRAQQLGFTPPAAFKEFRGVLKQMVAHEELTGWLVANDNDLAARIMLACNGHLRLLEKLLQRTATLWNKAGKNRDLPPLALLAQAFPAINSSGATNPFELAPEELQNRVASALRQSNNQHKDWS</sequence>
<dbReference type="Pfam" id="PF05621">
    <property type="entry name" value="TniB"/>
    <property type="match status" value="1"/>
</dbReference>